<dbReference type="GO" id="GO:0043093">
    <property type="term" value="P:FtsZ-dependent cytokinesis"/>
    <property type="evidence" value="ECO:0007669"/>
    <property type="project" value="TreeGrafter"/>
</dbReference>
<evidence type="ECO:0000313" key="9">
    <source>
        <dbReference type="Proteomes" id="UP000245533"/>
    </source>
</evidence>
<keyword evidence="1" id="KW-1003">Cell membrane</keyword>
<dbReference type="PANTHER" id="PTHR37485">
    <property type="entry name" value="CELL DIVISION PROTEIN FTSB"/>
    <property type="match status" value="1"/>
</dbReference>
<evidence type="ECO:0000313" key="8">
    <source>
        <dbReference type="EMBL" id="PWN08199.1"/>
    </source>
</evidence>
<keyword evidence="6" id="KW-0131">Cell cycle</keyword>
<protein>
    <recommendedName>
        <fullName evidence="10">Cell division protein FtsB</fullName>
    </recommendedName>
</protein>
<evidence type="ECO:0000256" key="4">
    <source>
        <dbReference type="ARBA" id="ARBA00022989"/>
    </source>
</evidence>
<keyword evidence="4 7" id="KW-1133">Transmembrane helix</keyword>
<dbReference type="RefSeq" id="WP_109643869.1">
    <property type="nucleotide sequence ID" value="NZ_QGGB01000001.1"/>
</dbReference>
<evidence type="ECO:0000256" key="3">
    <source>
        <dbReference type="ARBA" id="ARBA00022692"/>
    </source>
</evidence>
<keyword evidence="3 7" id="KW-0812">Transmembrane</keyword>
<dbReference type="Proteomes" id="UP000245533">
    <property type="component" value="Unassembled WGS sequence"/>
</dbReference>
<feature type="transmembrane region" description="Helical" evidence="7">
    <location>
        <begin position="15"/>
        <end position="37"/>
    </location>
</feature>
<evidence type="ECO:0000256" key="2">
    <source>
        <dbReference type="ARBA" id="ARBA00022618"/>
    </source>
</evidence>
<name>A0A316TXL2_9BACT</name>
<dbReference type="InterPro" id="IPR007060">
    <property type="entry name" value="FtsL/DivIC"/>
</dbReference>
<evidence type="ECO:0000256" key="7">
    <source>
        <dbReference type="SAM" id="Phobius"/>
    </source>
</evidence>
<keyword evidence="2" id="KW-0132">Cell division</keyword>
<evidence type="ECO:0000256" key="5">
    <source>
        <dbReference type="ARBA" id="ARBA00023136"/>
    </source>
</evidence>
<dbReference type="Pfam" id="PF04977">
    <property type="entry name" value="DivIC"/>
    <property type="match status" value="1"/>
</dbReference>
<sequence length="101" mass="12155">MKTEYLNPLRWKRPVLVSVFLAFIVIWFLFIDTYSLLTRYQLESRKDVLIEKTAEYNMMTQELKEKINALENNPHLLEKIAREEYGMRKPGETVYRIEPAE</sequence>
<comment type="caution">
    <text evidence="8">The sequence shown here is derived from an EMBL/GenBank/DDBJ whole genome shotgun (WGS) entry which is preliminary data.</text>
</comment>
<dbReference type="InterPro" id="IPR023081">
    <property type="entry name" value="Cell_div_FtsB"/>
</dbReference>
<organism evidence="8 9">
    <name type="scientific">Rhodohalobacter mucosus</name>
    <dbReference type="NCBI Taxonomy" id="2079485"/>
    <lineage>
        <taxon>Bacteria</taxon>
        <taxon>Pseudomonadati</taxon>
        <taxon>Balneolota</taxon>
        <taxon>Balneolia</taxon>
        <taxon>Balneolales</taxon>
        <taxon>Balneolaceae</taxon>
        <taxon>Rhodohalobacter</taxon>
    </lineage>
</organism>
<dbReference type="PANTHER" id="PTHR37485:SF1">
    <property type="entry name" value="CELL DIVISION PROTEIN FTSB"/>
    <property type="match status" value="1"/>
</dbReference>
<evidence type="ECO:0000256" key="1">
    <source>
        <dbReference type="ARBA" id="ARBA00022475"/>
    </source>
</evidence>
<accession>A0A316TXL2</accession>
<evidence type="ECO:0008006" key="10">
    <source>
        <dbReference type="Google" id="ProtNLM"/>
    </source>
</evidence>
<dbReference type="GO" id="GO:0030428">
    <property type="term" value="C:cell septum"/>
    <property type="evidence" value="ECO:0007669"/>
    <property type="project" value="TreeGrafter"/>
</dbReference>
<gene>
    <name evidence="8" type="ORF">DDZ15_00775</name>
</gene>
<dbReference type="EMBL" id="QGGB01000001">
    <property type="protein sequence ID" value="PWN08199.1"/>
    <property type="molecule type" value="Genomic_DNA"/>
</dbReference>
<keyword evidence="9" id="KW-1185">Reference proteome</keyword>
<dbReference type="AlphaFoldDB" id="A0A316TXL2"/>
<dbReference type="OrthoDB" id="1467719at2"/>
<evidence type="ECO:0000256" key="6">
    <source>
        <dbReference type="ARBA" id="ARBA00023306"/>
    </source>
</evidence>
<proteinExistence type="predicted"/>
<keyword evidence="5 7" id="KW-0472">Membrane</keyword>
<reference evidence="8 9" key="1">
    <citation type="submission" date="2018-05" db="EMBL/GenBank/DDBJ databases">
        <title>Rhodohalobacter halophilus gen. nov., sp. nov., a moderately halophilic member of the family Balneolaceae.</title>
        <authorList>
            <person name="Liu Z.-W."/>
        </authorList>
    </citation>
    <scope>NUCLEOTIDE SEQUENCE [LARGE SCALE GENOMIC DNA]</scope>
    <source>
        <strain evidence="8 9">8A47</strain>
    </source>
</reference>